<keyword evidence="2" id="KW-0812">Transmembrane</keyword>
<dbReference type="Proteomes" id="UP000053424">
    <property type="component" value="Unassembled WGS sequence"/>
</dbReference>
<accession>A0A0C3CT38</accession>
<feature type="region of interest" description="Disordered" evidence="1">
    <location>
        <begin position="1"/>
        <end position="47"/>
    </location>
</feature>
<feature type="compositionally biased region" description="Polar residues" evidence="1">
    <location>
        <begin position="33"/>
        <end position="44"/>
    </location>
</feature>
<evidence type="ECO:0000256" key="1">
    <source>
        <dbReference type="SAM" id="MobiDB-lite"/>
    </source>
</evidence>
<reference evidence="4" key="2">
    <citation type="submission" date="2015-01" db="EMBL/GenBank/DDBJ databases">
        <title>Evolutionary Origins and Diversification of the Mycorrhizal Mutualists.</title>
        <authorList>
            <consortium name="DOE Joint Genome Institute"/>
            <consortium name="Mycorrhizal Genomics Consortium"/>
            <person name="Kohler A."/>
            <person name="Kuo A."/>
            <person name="Nagy L.G."/>
            <person name="Floudas D."/>
            <person name="Copeland A."/>
            <person name="Barry K.W."/>
            <person name="Cichocki N."/>
            <person name="Veneault-Fourrey C."/>
            <person name="LaButti K."/>
            <person name="Lindquist E.A."/>
            <person name="Lipzen A."/>
            <person name="Lundell T."/>
            <person name="Morin E."/>
            <person name="Murat C."/>
            <person name="Riley R."/>
            <person name="Ohm R."/>
            <person name="Sun H."/>
            <person name="Tunlid A."/>
            <person name="Henrissat B."/>
            <person name="Grigoriev I.V."/>
            <person name="Hibbett D.S."/>
            <person name="Martin F."/>
        </authorList>
    </citation>
    <scope>NUCLEOTIDE SEQUENCE [LARGE SCALE GENOMIC DNA]</scope>
    <source>
        <strain evidence="4">h7</strain>
    </source>
</reference>
<keyword evidence="4" id="KW-1185">Reference proteome</keyword>
<dbReference type="EMBL" id="KN831770">
    <property type="protein sequence ID" value="KIM47244.1"/>
    <property type="molecule type" value="Genomic_DNA"/>
</dbReference>
<organism evidence="3 4">
    <name type="scientific">Hebeloma cylindrosporum</name>
    <dbReference type="NCBI Taxonomy" id="76867"/>
    <lineage>
        <taxon>Eukaryota</taxon>
        <taxon>Fungi</taxon>
        <taxon>Dikarya</taxon>
        <taxon>Basidiomycota</taxon>
        <taxon>Agaricomycotina</taxon>
        <taxon>Agaricomycetes</taxon>
        <taxon>Agaricomycetidae</taxon>
        <taxon>Agaricales</taxon>
        <taxon>Agaricineae</taxon>
        <taxon>Hymenogastraceae</taxon>
        <taxon>Hebeloma</taxon>
    </lineage>
</organism>
<feature type="transmembrane region" description="Helical" evidence="2">
    <location>
        <begin position="75"/>
        <end position="94"/>
    </location>
</feature>
<evidence type="ECO:0000313" key="3">
    <source>
        <dbReference type="EMBL" id="KIM47244.1"/>
    </source>
</evidence>
<gene>
    <name evidence="3" type="ORF">M413DRAFT_422993</name>
</gene>
<dbReference type="AlphaFoldDB" id="A0A0C3CT38"/>
<dbReference type="STRING" id="686832.A0A0C3CT38"/>
<reference evidence="3 4" key="1">
    <citation type="submission" date="2014-04" db="EMBL/GenBank/DDBJ databases">
        <authorList>
            <consortium name="DOE Joint Genome Institute"/>
            <person name="Kuo A."/>
            <person name="Gay G."/>
            <person name="Dore J."/>
            <person name="Kohler A."/>
            <person name="Nagy L.G."/>
            <person name="Floudas D."/>
            <person name="Copeland A."/>
            <person name="Barry K.W."/>
            <person name="Cichocki N."/>
            <person name="Veneault-Fourrey C."/>
            <person name="LaButti K."/>
            <person name="Lindquist E.A."/>
            <person name="Lipzen A."/>
            <person name="Lundell T."/>
            <person name="Morin E."/>
            <person name="Murat C."/>
            <person name="Sun H."/>
            <person name="Tunlid A."/>
            <person name="Henrissat B."/>
            <person name="Grigoriev I.V."/>
            <person name="Hibbett D.S."/>
            <person name="Martin F."/>
            <person name="Nordberg H.P."/>
            <person name="Cantor M.N."/>
            <person name="Hua S.X."/>
        </authorList>
    </citation>
    <scope>NUCLEOTIDE SEQUENCE [LARGE SCALE GENOMIC DNA]</scope>
    <source>
        <strain evidence="4">h7</strain>
    </source>
</reference>
<dbReference type="OrthoDB" id="3033367at2759"/>
<evidence type="ECO:0000256" key="2">
    <source>
        <dbReference type="SAM" id="Phobius"/>
    </source>
</evidence>
<keyword evidence="2" id="KW-1133">Transmembrane helix</keyword>
<name>A0A0C3CT38_HEBCY</name>
<keyword evidence="2" id="KW-0472">Membrane</keyword>
<proteinExistence type="predicted"/>
<dbReference type="HOGENOM" id="CLU_050250_0_0_1"/>
<sequence>MPPKSAMDGSDGPPSRYNAVGLLQDQPYHTRGRSSQHAGGSYQQGERDPLLGRYYDAGLESGLLVDRSPKTNRHLLAILAILFVCLGYTLNSLFHSTYYEAVEQAWARKLEKHQALRIQMNRDEAVWEERRARHEEQERQRREDEIKKREGISWEGLAAARCSRYATREYTAVLANVPLGFDALEECRKKPVNIHGRDLLPSRCEDQGVCGRVTGHWDVDFAEPGCVTWWRWFDDKVKSPA</sequence>
<protein>
    <submittedName>
        <fullName evidence="3">Uncharacterized protein</fullName>
    </submittedName>
</protein>
<evidence type="ECO:0000313" key="4">
    <source>
        <dbReference type="Proteomes" id="UP000053424"/>
    </source>
</evidence>